<feature type="domain" description="Protein kinase" evidence="12">
    <location>
        <begin position="6"/>
        <end position="266"/>
    </location>
</feature>
<feature type="region of interest" description="Disordered" evidence="11">
    <location>
        <begin position="351"/>
        <end position="521"/>
    </location>
</feature>
<dbReference type="PROSITE" id="PS00107">
    <property type="entry name" value="PROTEIN_KINASE_ATP"/>
    <property type="match status" value="1"/>
</dbReference>
<evidence type="ECO:0000259" key="12">
    <source>
        <dbReference type="PROSITE" id="PS50011"/>
    </source>
</evidence>
<keyword evidence="6" id="KW-0418">Kinase</keyword>
<dbReference type="Gene3D" id="3.30.200.20">
    <property type="entry name" value="Phosphorylase Kinase, domain 1"/>
    <property type="match status" value="1"/>
</dbReference>
<sequence length="521" mass="57566">MPMKDFKVVGKLGAGAFAAVTKVQRRADGKTYALKRVNISKMKQSEIADTLNEIRFLSSVKHPYVVGFLEAFLDRGDTELCIIMEYCSYGDLAEKVERYKKRRQYIDEKVIWAYLIQCLEALSHLHSKKICHRDLKPANCFLCDDGTIKIGDMNVSKRMKHGLLKTQIGTPYYMSPEIWANKPYNESSDMWALGCLIYELCALHPPFLGDSFPQLKRAVMAGRYKSIPRCYSYEMSTVLSKLMRVNARSRPSAKDLLNSPEVQKYMKPGGYGSVAPESHRPIDLMETIKVPHGPKRRISAALPKPCYPDSRPKSPEAWPVSARDRKEAIQKKNNPNGNGLDSVAEEENKAPIAAKSPMPIKAKGGAAQVVKGARNQAEKPTRRESSNSSAPVRKALTPIKQNQQKNQRNDKPQKKASDLPPRPSNNRAAGARPNAGVKYSAAPKASYAAKPHRPGREPSSNNGRGGNGRGGNGRRPGGGGGYSRAHGVYGGNGNGYGAANGYGAQHNYRRGQYSYKPSWWG</sequence>
<comment type="catalytic activity">
    <reaction evidence="9">
        <text>L-seryl-[protein] + ATP = O-phospho-L-seryl-[protein] + ADP + H(+)</text>
        <dbReference type="Rhea" id="RHEA:17989"/>
        <dbReference type="Rhea" id="RHEA-COMP:9863"/>
        <dbReference type="Rhea" id="RHEA-COMP:11604"/>
        <dbReference type="ChEBI" id="CHEBI:15378"/>
        <dbReference type="ChEBI" id="CHEBI:29999"/>
        <dbReference type="ChEBI" id="CHEBI:30616"/>
        <dbReference type="ChEBI" id="CHEBI:83421"/>
        <dbReference type="ChEBI" id="CHEBI:456216"/>
        <dbReference type="EC" id="2.7.11.1"/>
    </reaction>
</comment>
<dbReference type="Gene3D" id="1.10.510.10">
    <property type="entry name" value="Transferase(Phosphotransferase) domain 1"/>
    <property type="match status" value="1"/>
</dbReference>
<evidence type="ECO:0000313" key="14">
    <source>
        <dbReference type="Proteomes" id="UP001165082"/>
    </source>
</evidence>
<keyword evidence="7 10" id="KW-0067">ATP-binding</keyword>
<accession>A0A9W6ZTR8</accession>
<dbReference type="Pfam" id="PF00069">
    <property type="entry name" value="Pkinase"/>
    <property type="match status" value="1"/>
</dbReference>
<dbReference type="OrthoDB" id="248923at2759"/>
<evidence type="ECO:0000313" key="13">
    <source>
        <dbReference type="EMBL" id="GMH57187.1"/>
    </source>
</evidence>
<evidence type="ECO:0000256" key="9">
    <source>
        <dbReference type="ARBA" id="ARBA00048679"/>
    </source>
</evidence>
<evidence type="ECO:0000256" key="2">
    <source>
        <dbReference type="ARBA" id="ARBA00012513"/>
    </source>
</evidence>
<evidence type="ECO:0000256" key="7">
    <source>
        <dbReference type="ARBA" id="ARBA00022840"/>
    </source>
</evidence>
<feature type="compositionally biased region" description="Basic and acidic residues" evidence="11">
    <location>
        <begin position="407"/>
        <end position="417"/>
    </location>
</feature>
<dbReference type="PANTHER" id="PTHR44899:SF6">
    <property type="entry name" value="SERINE_THREONINE PROTEIN KINASE"/>
    <property type="match status" value="1"/>
</dbReference>
<reference evidence="13" key="1">
    <citation type="submission" date="2022-07" db="EMBL/GenBank/DDBJ databases">
        <title>Genome analysis of Parmales, a sister group of diatoms, reveals the evolutionary specialization of diatoms from phago-mixotrophs to photoautotrophs.</title>
        <authorList>
            <person name="Ban H."/>
            <person name="Sato S."/>
            <person name="Yoshikawa S."/>
            <person name="Kazumasa Y."/>
            <person name="Nakamura Y."/>
            <person name="Ichinomiya M."/>
            <person name="Saitoh K."/>
            <person name="Sato N."/>
            <person name="Blanc-Mathieu R."/>
            <person name="Endo H."/>
            <person name="Kuwata A."/>
            <person name="Ogata H."/>
        </authorList>
    </citation>
    <scope>NUCLEOTIDE SEQUENCE</scope>
</reference>
<evidence type="ECO:0000256" key="11">
    <source>
        <dbReference type="SAM" id="MobiDB-lite"/>
    </source>
</evidence>
<dbReference type="InterPro" id="IPR008271">
    <property type="entry name" value="Ser/Thr_kinase_AS"/>
</dbReference>
<dbReference type="InterPro" id="IPR000719">
    <property type="entry name" value="Prot_kinase_dom"/>
</dbReference>
<dbReference type="GO" id="GO:0004674">
    <property type="term" value="F:protein serine/threonine kinase activity"/>
    <property type="evidence" value="ECO:0007669"/>
    <property type="project" value="UniProtKB-KW"/>
</dbReference>
<dbReference type="PROSITE" id="PS00108">
    <property type="entry name" value="PROTEIN_KINASE_ST"/>
    <property type="match status" value="1"/>
</dbReference>
<keyword evidence="4" id="KW-0808">Transferase</keyword>
<feature type="compositionally biased region" description="Low complexity" evidence="11">
    <location>
        <begin position="424"/>
        <end position="449"/>
    </location>
</feature>
<evidence type="ECO:0000256" key="4">
    <source>
        <dbReference type="ARBA" id="ARBA00022679"/>
    </source>
</evidence>
<feature type="region of interest" description="Disordered" evidence="11">
    <location>
        <begin position="291"/>
        <end position="324"/>
    </location>
</feature>
<dbReference type="CDD" id="cd08215">
    <property type="entry name" value="STKc_Nek"/>
    <property type="match status" value="1"/>
</dbReference>
<dbReference type="PROSITE" id="PS50011">
    <property type="entry name" value="PROTEIN_KINASE_DOM"/>
    <property type="match status" value="1"/>
</dbReference>
<dbReference type="AlphaFoldDB" id="A0A9W6ZTR8"/>
<dbReference type="InterPro" id="IPR011009">
    <property type="entry name" value="Kinase-like_dom_sf"/>
</dbReference>
<evidence type="ECO:0000256" key="3">
    <source>
        <dbReference type="ARBA" id="ARBA00022527"/>
    </source>
</evidence>
<dbReference type="GO" id="GO:0005524">
    <property type="term" value="F:ATP binding"/>
    <property type="evidence" value="ECO:0007669"/>
    <property type="project" value="UniProtKB-UniRule"/>
</dbReference>
<feature type="compositionally biased region" description="Low complexity" evidence="11">
    <location>
        <begin position="361"/>
        <end position="373"/>
    </location>
</feature>
<feature type="compositionally biased region" description="Gly residues" evidence="11">
    <location>
        <begin position="463"/>
        <end position="500"/>
    </location>
</feature>
<dbReference type="InterPro" id="IPR051131">
    <property type="entry name" value="NEK_Ser/Thr_kinase_NIMA"/>
</dbReference>
<keyword evidence="3" id="KW-0723">Serine/threonine-protein kinase</keyword>
<feature type="compositionally biased region" description="Basic and acidic residues" evidence="11">
    <location>
        <begin position="376"/>
        <end position="385"/>
    </location>
</feature>
<name>A0A9W6ZTR8_9STRA</name>
<dbReference type="Proteomes" id="UP001165082">
    <property type="component" value="Unassembled WGS sequence"/>
</dbReference>
<organism evidence="13 14">
    <name type="scientific">Triparma retinervis</name>
    <dbReference type="NCBI Taxonomy" id="2557542"/>
    <lineage>
        <taxon>Eukaryota</taxon>
        <taxon>Sar</taxon>
        <taxon>Stramenopiles</taxon>
        <taxon>Ochrophyta</taxon>
        <taxon>Bolidophyceae</taxon>
        <taxon>Parmales</taxon>
        <taxon>Triparmaceae</taxon>
        <taxon>Triparma</taxon>
    </lineage>
</organism>
<dbReference type="PANTHER" id="PTHR44899">
    <property type="entry name" value="CAMK FAMILY PROTEIN KINASE"/>
    <property type="match status" value="1"/>
</dbReference>
<dbReference type="SMART" id="SM00220">
    <property type="entry name" value="S_TKc"/>
    <property type="match status" value="1"/>
</dbReference>
<proteinExistence type="inferred from homology"/>
<dbReference type="EC" id="2.7.11.1" evidence="2"/>
<dbReference type="FunFam" id="3.30.200.20:FF:000097">
    <property type="entry name" value="Probable serine/threonine-protein kinase nek1"/>
    <property type="match status" value="1"/>
</dbReference>
<protein>
    <recommendedName>
        <fullName evidence="2">non-specific serine/threonine protein kinase</fullName>
        <ecNumber evidence="2">2.7.11.1</ecNumber>
    </recommendedName>
</protein>
<dbReference type="InterPro" id="IPR017441">
    <property type="entry name" value="Protein_kinase_ATP_BS"/>
</dbReference>
<keyword evidence="5 10" id="KW-0547">Nucleotide-binding</keyword>
<comment type="catalytic activity">
    <reaction evidence="8">
        <text>L-threonyl-[protein] + ATP = O-phospho-L-threonyl-[protein] + ADP + H(+)</text>
        <dbReference type="Rhea" id="RHEA:46608"/>
        <dbReference type="Rhea" id="RHEA-COMP:11060"/>
        <dbReference type="Rhea" id="RHEA-COMP:11605"/>
        <dbReference type="ChEBI" id="CHEBI:15378"/>
        <dbReference type="ChEBI" id="CHEBI:30013"/>
        <dbReference type="ChEBI" id="CHEBI:30616"/>
        <dbReference type="ChEBI" id="CHEBI:61977"/>
        <dbReference type="ChEBI" id="CHEBI:456216"/>
        <dbReference type="EC" id="2.7.11.1"/>
    </reaction>
</comment>
<dbReference type="EMBL" id="BRXZ01002212">
    <property type="protein sequence ID" value="GMH57187.1"/>
    <property type="molecule type" value="Genomic_DNA"/>
</dbReference>
<evidence type="ECO:0000256" key="10">
    <source>
        <dbReference type="PROSITE-ProRule" id="PRU10141"/>
    </source>
</evidence>
<evidence type="ECO:0000256" key="5">
    <source>
        <dbReference type="ARBA" id="ARBA00022741"/>
    </source>
</evidence>
<feature type="binding site" evidence="10">
    <location>
        <position position="35"/>
    </location>
    <ligand>
        <name>ATP</name>
        <dbReference type="ChEBI" id="CHEBI:30616"/>
    </ligand>
</feature>
<comment type="caution">
    <text evidence="13">The sequence shown here is derived from an EMBL/GenBank/DDBJ whole genome shotgun (WGS) entry which is preliminary data.</text>
</comment>
<comment type="similarity">
    <text evidence="1">Belongs to the protein kinase superfamily. NEK Ser/Thr protein kinase family. NIMA subfamily.</text>
</comment>
<dbReference type="SUPFAM" id="SSF56112">
    <property type="entry name" value="Protein kinase-like (PK-like)"/>
    <property type="match status" value="1"/>
</dbReference>
<evidence type="ECO:0000256" key="6">
    <source>
        <dbReference type="ARBA" id="ARBA00022777"/>
    </source>
</evidence>
<evidence type="ECO:0000256" key="1">
    <source>
        <dbReference type="ARBA" id="ARBA00010886"/>
    </source>
</evidence>
<keyword evidence="14" id="KW-1185">Reference proteome</keyword>
<gene>
    <name evidence="13" type="ORF">TrRE_jg579</name>
</gene>
<evidence type="ECO:0000256" key="8">
    <source>
        <dbReference type="ARBA" id="ARBA00047899"/>
    </source>
</evidence>